<feature type="non-terminal residue" evidence="2">
    <location>
        <position position="131"/>
    </location>
</feature>
<dbReference type="EMBL" id="GDJX01011774">
    <property type="protein sequence ID" value="JAT56162.1"/>
    <property type="molecule type" value="Transcribed_RNA"/>
</dbReference>
<evidence type="ECO:0000313" key="2">
    <source>
        <dbReference type="EMBL" id="JAT56162.1"/>
    </source>
</evidence>
<feature type="non-terminal residue" evidence="2">
    <location>
        <position position="1"/>
    </location>
</feature>
<feature type="region of interest" description="Disordered" evidence="1">
    <location>
        <begin position="1"/>
        <end position="25"/>
    </location>
</feature>
<evidence type="ECO:0000256" key="1">
    <source>
        <dbReference type="SAM" id="MobiDB-lite"/>
    </source>
</evidence>
<dbReference type="AlphaFoldDB" id="A0A1D1YNE3"/>
<name>A0A1D1YNE3_9ARAE</name>
<gene>
    <name evidence="2" type="primary">SCAMP1_1</name>
    <name evidence="2" type="ORF">g.12510</name>
</gene>
<organism evidence="2">
    <name type="scientific">Anthurium amnicola</name>
    <dbReference type="NCBI Taxonomy" id="1678845"/>
    <lineage>
        <taxon>Eukaryota</taxon>
        <taxon>Viridiplantae</taxon>
        <taxon>Streptophyta</taxon>
        <taxon>Embryophyta</taxon>
        <taxon>Tracheophyta</taxon>
        <taxon>Spermatophyta</taxon>
        <taxon>Magnoliopsida</taxon>
        <taxon>Liliopsida</taxon>
        <taxon>Araceae</taxon>
        <taxon>Pothoideae</taxon>
        <taxon>Potheae</taxon>
        <taxon>Anthurium</taxon>
    </lineage>
</organism>
<protein>
    <submittedName>
        <fullName evidence="2">Secretory carrier-associated membrane protein 1</fullName>
    </submittedName>
</protein>
<reference evidence="2" key="1">
    <citation type="submission" date="2015-07" db="EMBL/GenBank/DDBJ databases">
        <title>Transcriptome Assembly of Anthurium amnicola.</title>
        <authorList>
            <person name="Suzuki J."/>
        </authorList>
    </citation>
    <scope>NUCLEOTIDE SEQUENCE</scope>
</reference>
<proteinExistence type="predicted"/>
<feature type="compositionally biased region" description="Basic and acidic residues" evidence="1">
    <location>
        <begin position="1"/>
        <end position="18"/>
    </location>
</feature>
<accession>A0A1D1YNE3</accession>
<feature type="region of interest" description="Disordered" evidence="1">
    <location>
        <begin position="85"/>
        <end position="131"/>
    </location>
</feature>
<sequence>WSSSSLREKTTVRERRETSTSLRPPRSLPFFLSLSLQEERCYWGRRRRGDPMAGRYERNPFDEEEVNPFADSALRGNTAQSNYGGGAFYMTNPGSVPPASDSRLSPLPPEPADFYNDRSATPTIDIPLDNA</sequence>